<evidence type="ECO:0000313" key="2">
    <source>
        <dbReference type="Proteomes" id="UP000290378"/>
    </source>
</evidence>
<dbReference type="AlphaFoldDB" id="A0A6M8NIG9"/>
<gene>
    <name evidence="1" type="ORF">CP963_05345</name>
</gene>
<keyword evidence="2" id="KW-1185">Reference proteome</keyword>
<sequence>MILRSLILMLFIKLSLFACAGGWDYNQKEFVFLENKKMPFSNIAQEINSANVYNTILWAYEEKNKEENLKEWQKELKNAYSLEEIEKFVYKRENLEKLKDKEILDYIKFVEKQEKHVTYNYYMSDEEKAKLKDYKQLLDEALNKIENTNSSWLKIRYFYLALRLAHYKKQNPLKIYEKYKYLLQDDTKTIAKDWILALNAGALVKSGEVVKGVYEFSKLFDENKINSHLSYYNFFHIKTNDQWNELLNLAKTPEEKTKFYALRALNENSNILEELKNIYALDKNSKWFEFVLFRELLNTQHYFDQYSDYERNFDFKKYIEFLKDVKKDDMYLVNLSLAYLNLYEKNFDESSKITQELLKNYSNSHEVQTLAYVLYLQQLKDIDIKTENDIYEKMINLTKNKTNSYSIHDYTFVILEKLYLQKNDKLNAFLANHINYLDEAVFDLSLLEKFETFMKNPKDSKIKEYFAQIYAKNNKLTKENNNFVLGESLIDAKTKLLINNLKFKDALDLNASILSEKVQFNPFNGLIKGNNRSGKQDTMSLKEFLEKILVIQNELQKNPKSVMDNYLFANALYNLSYFGNSNILTTVYRSVYSFNDYDLQKQKIDLAIKHYTIAKDEAKEKEFKAKITYMLAKAELASYDIKYSKKGQDYYNKELDRYDLERFWYFGNEKVYNEYIKNNYGKYFDILKKDFSDTKYYNELIKECANLRVYEKQNIKKPKPAMQ</sequence>
<proteinExistence type="predicted"/>
<evidence type="ECO:0000313" key="1">
    <source>
        <dbReference type="EMBL" id="RXI41988.1"/>
    </source>
</evidence>
<dbReference type="Proteomes" id="UP000290378">
    <property type="component" value="Unassembled WGS sequence"/>
</dbReference>
<name>A0A6M8NIG9_9BACT</name>
<protein>
    <submittedName>
        <fullName evidence="1">Uncharacterized protein</fullName>
    </submittedName>
</protein>
<organism evidence="1 2">
    <name type="scientific">Arcobacter cloacae</name>
    <dbReference type="NCBI Taxonomy" id="1054034"/>
    <lineage>
        <taxon>Bacteria</taxon>
        <taxon>Pseudomonadati</taxon>
        <taxon>Campylobacterota</taxon>
        <taxon>Epsilonproteobacteria</taxon>
        <taxon>Campylobacterales</taxon>
        <taxon>Arcobacteraceae</taxon>
        <taxon>Arcobacter</taxon>
    </lineage>
</organism>
<dbReference type="RefSeq" id="WP_129013208.1">
    <property type="nucleotide sequence ID" value="NZ_CBCSEI010000005.1"/>
</dbReference>
<reference evidence="1 2" key="1">
    <citation type="submission" date="2017-09" db="EMBL/GenBank/DDBJ databases">
        <title>Genomics of the genus Arcobacter.</title>
        <authorList>
            <person name="Perez-Cataluna A."/>
            <person name="Figueras M.J."/>
            <person name="Salas-Masso N."/>
        </authorList>
    </citation>
    <scope>NUCLEOTIDE SEQUENCE [LARGE SCALE GENOMIC DNA]</scope>
    <source>
        <strain evidence="1 2">CECT 7834</strain>
    </source>
</reference>
<dbReference type="EMBL" id="NXII01000005">
    <property type="protein sequence ID" value="RXI41988.1"/>
    <property type="molecule type" value="Genomic_DNA"/>
</dbReference>
<accession>A0A6M8NIG9</accession>
<comment type="caution">
    <text evidence="1">The sequence shown here is derived from an EMBL/GenBank/DDBJ whole genome shotgun (WGS) entry which is preliminary data.</text>
</comment>